<proteinExistence type="predicted"/>
<name>A0A937KBC1_9BACT</name>
<dbReference type="EMBL" id="JAEUGD010000018">
    <property type="protein sequence ID" value="MBL6445744.1"/>
    <property type="molecule type" value="Genomic_DNA"/>
</dbReference>
<dbReference type="Proteomes" id="UP000614216">
    <property type="component" value="Unassembled WGS sequence"/>
</dbReference>
<evidence type="ECO:0000313" key="2">
    <source>
        <dbReference type="Proteomes" id="UP000614216"/>
    </source>
</evidence>
<gene>
    <name evidence="1" type="ORF">JMN32_05450</name>
</gene>
<accession>A0A937KBC1</accession>
<evidence type="ECO:0000313" key="1">
    <source>
        <dbReference type="EMBL" id="MBL6445744.1"/>
    </source>
</evidence>
<dbReference type="AlphaFoldDB" id="A0A937KBC1"/>
<organism evidence="1 2">
    <name type="scientific">Fulvivirga marina</name>
    <dbReference type="NCBI Taxonomy" id="2494733"/>
    <lineage>
        <taxon>Bacteria</taxon>
        <taxon>Pseudomonadati</taxon>
        <taxon>Bacteroidota</taxon>
        <taxon>Cytophagia</taxon>
        <taxon>Cytophagales</taxon>
        <taxon>Fulvivirgaceae</taxon>
        <taxon>Fulvivirga</taxon>
    </lineage>
</organism>
<reference evidence="1" key="1">
    <citation type="submission" date="2021-01" db="EMBL/GenBank/DDBJ databases">
        <title>Fulvivirga kasyanovii gen. nov., sp nov., a novel member of the phylum Bacteroidetes isolated from seawater in a mussel farm.</title>
        <authorList>
            <person name="Zhao L.-H."/>
            <person name="Wang Z.-J."/>
        </authorList>
    </citation>
    <scope>NUCLEOTIDE SEQUENCE</scope>
    <source>
        <strain evidence="1">29W222</strain>
    </source>
</reference>
<dbReference type="RefSeq" id="WP_202855293.1">
    <property type="nucleotide sequence ID" value="NZ_JAEUGD010000018.1"/>
</dbReference>
<keyword evidence="2" id="KW-1185">Reference proteome</keyword>
<comment type="caution">
    <text evidence="1">The sequence shown here is derived from an EMBL/GenBank/DDBJ whole genome shotgun (WGS) entry which is preliminary data.</text>
</comment>
<protein>
    <submittedName>
        <fullName evidence="1">Uncharacterized protein</fullName>
    </submittedName>
</protein>
<sequence>MDQLSEDDLLNLKPMTYERLKTFEGFNDIEKEEADEIIKNMEMFCEILYKYVSRLPDR</sequence>